<keyword evidence="1" id="KW-0472">Membrane</keyword>
<keyword evidence="3" id="KW-1185">Reference proteome</keyword>
<evidence type="ECO:0000256" key="1">
    <source>
        <dbReference type="SAM" id="Phobius"/>
    </source>
</evidence>
<sequence length="100" mass="10912">MEGAAPGWAGACAGSHLLNVSSAMKNNQFVHSRQSDALVINDDTVHQYYNTVQSDVGSDRLLDDALDRRRERGLAQRRRQPWLWVGAVAAIAVALVVLLA</sequence>
<proteinExistence type="predicted"/>
<feature type="transmembrane region" description="Helical" evidence="1">
    <location>
        <begin position="82"/>
        <end position="99"/>
    </location>
</feature>
<protein>
    <recommendedName>
        <fullName evidence="4">DUF883 domain-containing protein</fullName>
    </recommendedName>
</protein>
<comment type="caution">
    <text evidence="2">The sequence shown here is derived from an EMBL/GenBank/DDBJ whole genome shotgun (WGS) entry which is preliminary data.</text>
</comment>
<keyword evidence="1" id="KW-1133">Transmembrane helix</keyword>
<reference evidence="3" key="1">
    <citation type="journal article" date="2019" name="Int. J. Syst. Evol. Microbiol.">
        <title>The Global Catalogue of Microorganisms (GCM) 10K type strain sequencing project: providing services to taxonomists for standard genome sequencing and annotation.</title>
        <authorList>
            <consortium name="The Broad Institute Genomics Platform"/>
            <consortium name="The Broad Institute Genome Sequencing Center for Infectious Disease"/>
            <person name="Wu L."/>
            <person name="Ma J."/>
        </authorList>
    </citation>
    <scope>NUCLEOTIDE SEQUENCE [LARGE SCALE GENOMIC DNA]</scope>
    <source>
        <strain evidence="3">NBRC 109341</strain>
    </source>
</reference>
<evidence type="ECO:0000313" key="2">
    <source>
        <dbReference type="EMBL" id="GLS16851.1"/>
    </source>
</evidence>
<accession>A0ABQ6CEX6</accession>
<keyword evidence="1" id="KW-0812">Transmembrane</keyword>
<dbReference type="Proteomes" id="UP001156903">
    <property type="component" value="Unassembled WGS sequence"/>
</dbReference>
<gene>
    <name evidence="2" type="ORF">GCM10007935_42970</name>
</gene>
<evidence type="ECO:0008006" key="4">
    <source>
        <dbReference type="Google" id="ProtNLM"/>
    </source>
</evidence>
<name>A0ABQ6CEX6_9BURK</name>
<dbReference type="EMBL" id="BSPB01000091">
    <property type="protein sequence ID" value="GLS16851.1"/>
    <property type="molecule type" value="Genomic_DNA"/>
</dbReference>
<evidence type="ECO:0000313" key="3">
    <source>
        <dbReference type="Proteomes" id="UP001156903"/>
    </source>
</evidence>
<organism evidence="2 3">
    <name type="scientific">Hydrogenophaga electricum</name>
    <dbReference type="NCBI Taxonomy" id="1230953"/>
    <lineage>
        <taxon>Bacteria</taxon>
        <taxon>Pseudomonadati</taxon>
        <taxon>Pseudomonadota</taxon>
        <taxon>Betaproteobacteria</taxon>
        <taxon>Burkholderiales</taxon>
        <taxon>Comamonadaceae</taxon>
        <taxon>Hydrogenophaga</taxon>
    </lineage>
</organism>